<dbReference type="InterPro" id="IPR003779">
    <property type="entry name" value="CMD-like"/>
</dbReference>
<sequence length="157" mass="17825">MTMQKIDFYNQAPGAIKILLDQEEYLKACFSDSAELGMALLELVKLRVSQVNQCAFCIDMHTKDAVAMGESPQRIYALSAWRDAPFFSNRERLALDWAESLTLNQDIDDDRMKALQDMWSDADIVNLTIAVNAINSWNRIARTFKPEVGGYQSPLQN</sequence>
<keyword evidence="3" id="KW-1185">Reference proteome</keyword>
<dbReference type="PANTHER" id="PTHR34846:SF10">
    <property type="entry name" value="CYTOPLASMIC PROTEIN"/>
    <property type="match status" value="1"/>
</dbReference>
<accession>A0A839IYF6</accession>
<dbReference type="SUPFAM" id="SSF69118">
    <property type="entry name" value="AhpD-like"/>
    <property type="match status" value="1"/>
</dbReference>
<dbReference type="InterPro" id="IPR029032">
    <property type="entry name" value="AhpD-like"/>
</dbReference>
<dbReference type="AlphaFoldDB" id="A0A839IYF6"/>
<protein>
    <submittedName>
        <fullName evidence="2">Carboxymuconolactone decarboxylase family protein</fullName>
    </submittedName>
</protein>
<organism evidence="2 3">
    <name type="scientific">Oceanospirillum sediminis</name>
    <dbReference type="NCBI Taxonomy" id="2760088"/>
    <lineage>
        <taxon>Bacteria</taxon>
        <taxon>Pseudomonadati</taxon>
        <taxon>Pseudomonadota</taxon>
        <taxon>Gammaproteobacteria</taxon>
        <taxon>Oceanospirillales</taxon>
        <taxon>Oceanospirillaceae</taxon>
        <taxon>Oceanospirillum</taxon>
    </lineage>
</organism>
<dbReference type="NCBIfam" id="TIGR00778">
    <property type="entry name" value="ahpD_dom"/>
    <property type="match status" value="1"/>
</dbReference>
<gene>
    <name evidence="2" type="ORF">H4O21_22610</name>
</gene>
<evidence type="ECO:0000313" key="2">
    <source>
        <dbReference type="EMBL" id="MBB1489407.1"/>
    </source>
</evidence>
<proteinExistence type="predicted"/>
<dbReference type="GO" id="GO:0051920">
    <property type="term" value="F:peroxiredoxin activity"/>
    <property type="evidence" value="ECO:0007669"/>
    <property type="project" value="InterPro"/>
</dbReference>
<name>A0A839IYF6_9GAMM</name>
<dbReference type="EMBL" id="JACJFM010000053">
    <property type="protein sequence ID" value="MBB1489407.1"/>
    <property type="molecule type" value="Genomic_DNA"/>
</dbReference>
<evidence type="ECO:0000259" key="1">
    <source>
        <dbReference type="Pfam" id="PF02627"/>
    </source>
</evidence>
<dbReference type="Proteomes" id="UP000565262">
    <property type="component" value="Unassembled WGS sequence"/>
</dbReference>
<dbReference type="Gene3D" id="1.20.1290.10">
    <property type="entry name" value="AhpD-like"/>
    <property type="match status" value="1"/>
</dbReference>
<dbReference type="Pfam" id="PF02627">
    <property type="entry name" value="CMD"/>
    <property type="match status" value="1"/>
</dbReference>
<feature type="domain" description="Carboxymuconolactone decarboxylase-like" evidence="1">
    <location>
        <begin position="24"/>
        <end position="99"/>
    </location>
</feature>
<dbReference type="PANTHER" id="PTHR34846">
    <property type="entry name" value="4-CARBOXYMUCONOLACTONE DECARBOXYLASE FAMILY PROTEIN (AFU_ORTHOLOGUE AFUA_6G11590)"/>
    <property type="match status" value="1"/>
</dbReference>
<comment type="caution">
    <text evidence="2">The sequence shown here is derived from an EMBL/GenBank/DDBJ whole genome shotgun (WGS) entry which is preliminary data.</text>
</comment>
<evidence type="ECO:0000313" key="3">
    <source>
        <dbReference type="Proteomes" id="UP000565262"/>
    </source>
</evidence>
<dbReference type="InterPro" id="IPR004675">
    <property type="entry name" value="AhpD_core"/>
</dbReference>
<reference evidence="2 3" key="1">
    <citation type="submission" date="2020-08" db="EMBL/GenBank/DDBJ databases">
        <title>Oceanospirillum sp. nov. isolated from marine sediment.</title>
        <authorList>
            <person name="Ji X."/>
        </authorList>
    </citation>
    <scope>NUCLEOTIDE SEQUENCE [LARGE SCALE GENOMIC DNA]</scope>
    <source>
        <strain evidence="2 3">D5</strain>
    </source>
</reference>